<gene>
    <name evidence="2" type="ORF">HUE88_00615</name>
</gene>
<dbReference type="RefSeq" id="WP_194370079.1">
    <property type="nucleotide sequence ID" value="NZ_CP054492.1"/>
</dbReference>
<keyword evidence="1" id="KW-0732">Signal</keyword>
<dbReference type="EMBL" id="CP054492">
    <property type="protein sequence ID" value="QOY52235.1"/>
    <property type="molecule type" value="Genomic_DNA"/>
</dbReference>
<accession>A0A7S7LVP5</accession>
<protein>
    <submittedName>
        <fullName evidence="2">Uncharacterized protein</fullName>
    </submittedName>
</protein>
<proteinExistence type="predicted"/>
<dbReference type="Proteomes" id="UP000593994">
    <property type="component" value="Chromosome"/>
</dbReference>
<sequence length="147" mass="16789">MKIIKAVLLIIALTTLLHAKSPFTLTGVKSYYPVVELHSDRIDKKYKKIVLDSLIEMSNELGVNTNNFSSRSLTFLINYISVGDILALKVSLVLGEDVMRLDTKDEIFVLAYAKSRIFVVENIEDDLMDNVEDLLEEFAEQYREDQL</sequence>
<dbReference type="KEGG" id="sbal:HUE88_00615"/>
<reference evidence="2 3" key="1">
    <citation type="submission" date="2020-05" db="EMBL/GenBank/DDBJ databases">
        <title>Sulfurimonas marisnigri, sp. nov., and Sulfurimonas baltica, sp. nov., manganese oxide reducing chemolithoautotrophs of the class Epsilonproteobacteria isolated from the pelagic redoxclines of the Black and Baltic Seas and emended description of the genus Sulfurimonas.</title>
        <authorList>
            <person name="Henkel J.V."/>
            <person name="Laudan C."/>
            <person name="Werner J."/>
            <person name="Neu T."/>
            <person name="Plewe S."/>
            <person name="Sproer C."/>
            <person name="Bunk B."/>
            <person name="Schulz-Vogt H.N."/>
        </authorList>
    </citation>
    <scope>NUCLEOTIDE SEQUENCE [LARGE SCALE GENOMIC DNA]</scope>
    <source>
        <strain evidence="2 3">GD2</strain>
    </source>
</reference>
<evidence type="ECO:0000256" key="1">
    <source>
        <dbReference type="SAM" id="SignalP"/>
    </source>
</evidence>
<evidence type="ECO:0000313" key="2">
    <source>
        <dbReference type="EMBL" id="QOY52235.1"/>
    </source>
</evidence>
<dbReference type="AlphaFoldDB" id="A0A7S7LVP5"/>
<keyword evidence="3" id="KW-1185">Reference proteome</keyword>
<evidence type="ECO:0000313" key="3">
    <source>
        <dbReference type="Proteomes" id="UP000593994"/>
    </source>
</evidence>
<organism evidence="2 3">
    <name type="scientific">Candidatus Sulfurimonas baltica</name>
    <dbReference type="NCBI Taxonomy" id="2740404"/>
    <lineage>
        <taxon>Bacteria</taxon>
        <taxon>Pseudomonadati</taxon>
        <taxon>Campylobacterota</taxon>
        <taxon>Epsilonproteobacteria</taxon>
        <taxon>Campylobacterales</taxon>
        <taxon>Sulfurimonadaceae</taxon>
        <taxon>Sulfurimonas</taxon>
    </lineage>
</organism>
<name>A0A7S7LVP5_9BACT</name>
<feature type="signal peptide" evidence="1">
    <location>
        <begin position="1"/>
        <end position="19"/>
    </location>
</feature>
<feature type="chain" id="PRO_5032756583" evidence="1">
    <location>
        <begin position="20"/>
        <end position="147"/>
    </location>
</feature>